<keyword evidence="2" id="KW-1003">Cell membrane</keyword>
<feature type="transmembrane region" description="Helical" evidence="6">
    <location>
        <begin position="34"/>
        <end position="54"/>
    </location>
</feature>
<keyword evidence="8" id="KW-1185">Reference proteome</keyword>
<dbReference type="EMBL" id="JALJXV010000016">
    <property type="protein sequence ID" value="MCP1677195.1"/>
    <property type="molecule type" value="Genomic_DNA"/>
</dbReference>
<feature type="transmembrane region" description="Helical" evidence="6">
    <location>
        <begin position="133"/>
        <end position="156"/>
    </location>
</feature>
<dbReference type="GO" id="GO:0005886">
    <property type="term" value="C:plasma membrane"/>
    <property type="evidence" value="ECO:0007669"/>
    <property type="project" value="UniProtKB-SubCell"/>
</dbReference>
<evidence type="ECO:0000256" key="3">
    <source>
        <dbReference type="ARBA" id="ARBA00022692"/>
    </source>
</evidence>
<proteinExistence type="predicted"/>
<reference evidence="7" key="1">
    <citation type="submission" date="2022-03" db="EMBL/GenBank/DDBJ databases">
        <title>Genomic Encyclopedia of Type Strains, Phase III (KMG-III): the genomes of soil and plant-associated and newly described type strains.</title>
        <authorList>
            <person name="Whitman W."/>
        </authorList>
    </citation>
    <scope>NUCLEOTIDE SEQUENCE</scope>
    <source>
        <strain evidence="7">ANL 6-2</strain>
    </source>
</reference>
<feature type="transmembrane region" description="Helical" evidence="6">
    <location>
        <begin position="240"/>
        <end position="259"/>
    </location>
</feature>
<feature type="transmembrane region" description="Helical" evidence="6">
    <location>
        <begin position="199"/>
        <end position="220"/>
    </location>
</feature>
<dbReference type="AlphaFoldDB" id="A0AAE3KCP9"/>
<name>A0AAE3KCP9_9GAMM</name>
<comment type="subcellular location">
    <subcellularLocation>
        <location evidence="1">Cell membrane</location>
        <topology evidence="1">Multi-pass membrane protein</topology>
    </subcellularLocation>
</comment>
<keyword evidence="4 6" id="KW-1133">Transmembrane helix</keyword>
<organism evidence="7 8">
    <name type="scientific">Natronocella acetinitrilica</name>
    <dbReference type="NCBI Taxonomy" id="414046"/>
    <lineage>
        <taxon>Bacteria</taxon>
        <taxon>Pseudomonadati</taxon>
        <taxon>Pseudomonadota</taxon>
        <taxon>Gammaproteobacteria</taxon>
        <taxon>Chromatiales</taxon>
        <taxon>Ectothiorhodospiraceae</taxon>
        <taxon>Natronocella</taxon>
    </lineage>
</organism>
<gene>
    <name evidence="7" type="ORF">J2T57_004372</name>
</gene>
<accession>A0AAE3KCP9</accession>
<feature type="transmembrane region" description="Helical" evidence="6">
    <location>
        <begin position="66"/>
        <end position="84"/>
    </location>
</feature>
<comment type="caution">
    <text evidence="7">The sequence shown here is derived from an EMBL/GenBank/DDBJ whole genome shotgun (WGS) entry which is preliminary data.</text>
</comment>
<feature type="transmembrane region" description="Helical" evidence="6">
    <location>
        <begin position="96"/>
        <end position="112"/>
    </location>
</feature>
<dbReference type="Pfam" id="PF09678">
    <property type="entry name" value="Caa3_CtaG"/>
    <property type="match status" value="1"/>
</dbReference>
<dbReference type="Proteomes" id="UP001205843">
    <property type="component" value="Unassembled WGS sequence"/>
</dbReference>
<evidence type="ECO:0000256" key="2">
    <source>
        <dbReference type="ARBA" id="ARBA00022475"/>
    </source>
</evidence>
<dbReference type="InterPro" id="IPR019108">
    <property type="entry name" value="Caa3_assmbl_CtaG-rel"/>
</dbReference>
<keyword evidence="5 6" id="KW-0472">Membrane</keyword>
<keyword evidence="3 6" id="KW-0812">Transmembrane</keyword>
<evidence type="ECO:0000256" key="5">
    <source>
        <dbReference type="ARBA" id="ARBA00023136"/>
    </source>
</evidence>
<evidence type="ECO:0000256" key="6">
    <source>
        <dbReference type="SAM" id="Phobius"/>
    </source>
</evidence>
<evidence type="ECO:0000313" key="8">
    <source>
        <dbReference type="Proteomes" id="UP001205843"/>
    </source>
</evidence>
<dbReference type="RefSeq" id="WP_253485559.1">
    <property type="nucleotide sequence ID" value="NZ_JALJXV010000016.1"/>
</dbReference>
<evidence type="ECO:0000256" key="1">
    <source>
        <dbReference type="ARBA" id="ARBA00004651"/>
    </source>
</evidence>
<sequence>MCVMRTLPALIGGAALAWSAGLWAHNPITSTGHAELAGLSGAALLLLFWVAYLLGSLRRRPPAVHAALFHATALVCALALFGPLDGWAKTSTAAHMVQHMLLMVVVAPLWVLSQPLQQLARGAGRFFATVWNALLPLVQRPMTVAYLHAAAIWFWHTPYFYRVAVENPWWHALEHACFLLTAGLFWWAVLKSSARRAPWALLAVLFTLMHTGFLGAILTFANAPLYGEARGLADQQLAGLIMWVVGGVPYLLAAGWIAHRWYRQLQRRMEVEG</sequence>
<protein>
    <submittedName>
        <fullName evidence="7">Cytochrome c oxidase assembly factor CtaG</fullName>
    </submittedName>
</protein>
<evidence type="ECO:0000313" key="7">
    <source>
        <dbReference type="EMBL" id="MCP1677195.1"/>
    </source>
</evidence>
<evidence type="ECO:0000256" key="4">
    <source>
        <dbReference type="ARBA" id="ARBA00022989"/>
    </source>
</evidence>
<feature type="transmembrane region" description="Helical" evidence="6">
    <location>
        <begin position="168"/>
        <end position="187"/>
    </location>
</feature>